<evidence type="ECO:0000256" key="10">
    <source>
        <dbReference type="ARBA" id="ARBA00023136"/>
    </source>
</evidence>
<dbReference type="Proteomes" id="UP000093111">
    <property type="component" value="Unassembled WGS sequence"/>
</dbReference>
<keyword evidence="4" id="KW-1003">Cell membrane</keyword>
<dbReference type="SUPFAM" id="SSF52540">
    <property type="entry name" value="P-loop containing nucleoside triphosphate hydrolases"/>
    <property type="match status" value="1"/>
</dbReference>
<name>A0A1C7P1E8_9HYPH</name>
<dbReference type="OrthoDB" id="9810077at2"/>
<sequence length="252" mass="27638">MIAIENVSLSHRGTPILRDINLSLPKGGITALVGPNGAGKSSLFSLIARLQPLQSGRITIDGLSVETTTSRKLAQRLAILRQDGAVASRLTVRELVGFGRFPHHQGRPDTEDHVLVEAALAQFDLQALSERFIDTLSGGQRQRAMVAMTFCQGTDYLLLDEPLNNLDMFHARQLMRSLRTIADEKQRTAIIVLHDINQAAAHADRIVAMRDGGVIADGTPEAVLTEDNLEAIFGYRMQIKEIDGKPLVLHHL</sequence>
<dbReference type="PANTHER" id="PTHR42771">
    <property type="entry name" value="IRON(3+)-HYDROXAMATE IMPORT ATP-BINDING PROTEIN FHUC"/>
    <property type="match status" value="1"/>
</dbReference>
<comment type="caution">
    <text evidence="12">The sequence shown here is derived from an EMBL/GenBank/DDBJ whole genome shotgun (WGS) entry which is preliminary data.</text>
</comment>
<dbReference type="GO" id="GO:0005524">
    <property type="term" value="F:ATP binding"/>
    <property type="evidence" value="ECO:0007669"/>
    <property type="project" value="UniProtKB-KW"/>
</dbReference>
<dbReference type="STRING" id="1612624.ADU59_14795"/>
<evidence type="ECO:0000259" key="11">
    <source>
        <dbReference type="PROSITE" id="PS50893"/>
    </source>
</evidence>
<organism evidence="12 13">
    <name type="scientific">Pararhizobium polonicum</name>
    <dbReference type="NCBI Taxonomy" id="1612624"/>
    <lineage>
        <taxon>Bacteria</taxon>
        <taxon>Pseudomonadati</taxon>
        <taxon>Pseudomonadota</taxon>
        <taxon>Alphaproteobacteria</taxon>
        <taxon>Hyphomicrobiales</taxon>
        <taxon>Rhizobiaceae</taxon>
        <taxon>Rhizobium/Agrobacterium group</taxon>
        <taxon>Pararhizobium</taxon>
    </lineage>
</organism>
<evidence type="ECO:0000256" key="8">
    <source>
        <dbReference type="ARBA" id="ARBA00023004"/>
    </source>
</evidence>
<evidence type="ECO:0000256" key="3">
    <source>
        <dbReference type="ARBA" id="ARBA00022448"/>
    </source>
</evidence>
<evidence type="ECO:0000256" key="7">
    <source>
        <dbReference type="ARBA" id="ARBA00022840"/>
    </source>
</evidence>
<keyword evidence="9" id="KW-0406">Ion transport</keyword>
<dbReference type="InterPro" id="IPR003439">
    <property type="entry name" value="ABC_transporter-like_ATP-bd"/>
</dbReference>
<dbReference type="GO" id="GO:0006826">
    <property type="term" value="P:iron ion transport"/>
    <property type="evidence" value="ECO:0007669"/>
    <property type="project" value="UniProtKB-KW"/>
</dbReference>
<dbReference type="PANTHER" id="PTHR42771:SF3">
    <property type="entry name" value="PETROBACTIN IMPORT ATP-BINDING PROTEIN YCLP"/>
    <property type="match status" value="1"/>
</dbReference>
<dbReference type="PROSITE" id="PS00211">
    <property type="entry name" value="ABC_TRANSPORTER_1"/>
    <property type="match status" value="1"/>
</dbReference>
<protein>
    <submittedName>
        <fullName evidence="12">Iron ABC transporter ATP-binding protein</fullName>
    </submittedName>
</protein>
<keyword evidence="13" id="KW-1185">Reference proteome</keyword>
<dbReference type="CDD" id="cd03214">
    <property type="entry name" value="ABC_Iron-Siderophores_B12_Hemin"/>
    <property type="match status" value="1"/>
</dbReference>
<dbReference type="Pfam" id="PF00005">
    <property type="entry name" value="ABC_tran"/>
    <property type="match status" value="1"/>
</dbReference>
<evidence type="ECO:0000256" key="1">
    <source>
        <dbReference type="ARBA" id="ARBA00004202"/>
    </source>
</evidence>
<dbReference type="PATRIC" id="fig|1612624.7.peg.4873"/>
<dbReference type="InterPro" id="IPR017871">
    <property type="entry name" value="ABC_transporter-like_CS"/>
</dbReference>
<dbReference type="InterPro" id="IPR003593">
    <property type="entry name" value="AAA+_ATPase"/>
</dbReference>
<reference evidence="12 13" key="1">
    <citation type="journal article" date="2016" name="Syst. Appl. Microbiol.">
        <title>Pararhizobium polonicum sp. nov. isolated from tumors on stone fruit rootstocks.</title>
        <authorList>
            <person name="Pulawska J."/>
            <person name="Kuzmanovic N."/>
            <person name="Willems A."/>
            <person name="Pothier J.F."/>
        </authorList>
    </citation>
    <scope>NUCLEOTIDE SEQUENCE [LARGE SCALE GENOMIC DNA]</scope>
    <source>
        <strain evidence="12 13">F5.1</strain>
    </source>
</reference>
<dbReference type="GO" id="GO:0016887">
    <property type="term" value="F:ATP hydrolysis activity"/>
    <property type="evidence" value="ECO:0007669"/>
    <property type="project" value="InterPro"/>
</dbReference>
<evidence type="ECO:0000313" key="13">
    <source>
        <dbReference type="Proteomes" id="UP000093111"/>
    </source>
</evidence>
<evidence type="ECO:0000256" key="4">
    <source>
        <dbReference type="ARBA" id="ARBA00022475"/>
    </source>
</evidence>
<comment type="similarity">
    <text evidence="2">Belongs to the ABC transporter superfamily.</text>
</comment>
<dbReference type="InterPro" id="IPR051535">
    <property type="entry name" value="Siderophore_ABC-ATPase"/>
</dbReference>
<evidence type="ECO:0000313" key="12">
    <source>
        <dbReference type="EMBL" id="OBZ95047.1"/>
    </source>
</evidence>
<keyword evidence="3" id="KW-0813">Transport</keyword>
<proteinExistence type="inferred from homology"/>
<comment type="subcellular location">
    <subcellularLocation>
        <location evidence="1">Cell membrane</location>
        <topology evidence="1">Peripheral membrane protein</topology>
    </subcellularLocation>
</comment>
<evidence type="ECO:0000256" key="5">
    <source>
        <dbReference type="ARBA" id="ARBA00022496"/>
    </source>
</evidence>
<keyword evidence="7 12" id="KW-0067">ATP-binding</keyword>
<evidence type="ECO:0000256" key="2">
    <source>
        <dbReference type="ARBA" id="ARBA00005417"/>
    </source>
</evidence>
<evidence type="ECO:0000256" key="6">
    <source>
        <dbReference type="ARBA" id="ARBA00022741"/>
    </source>
</evidence>
<dbReference type="SMART" id="SM00382">
    <property type="entry name" value="AAA"/>
    <property type="match status" value="1"/>
</dbReference>
<keyword evidence="10" id="KW-0472">Membrane</keyword>
<keyword evidence="5" id="KW-0410">Iron transport</keyword>
<dbReference type="PROSITE" id="PS50893">
    <property type="entry name" value="ABC_TRANSPORTER_2"/>
    <property type="match status" value="1"/>
</dbReference>
<dbReference type="InterPro" id="IPR027417">
    <property type="entry name" value="P-loop_NTPase"/>
</dbReference>
<dbReference type="Gene3D" id="3.40.50.300">
    <property type="entry name" value="P-loop containing nucleotide triphosphate hydrolases"/>
    <property type="match status" value="1"/>
</dbReference>
<dbReference type="FunFam" id="3.40.50.300:FF:000134">
    <property type="entry name" value="Iron-enterobactin ABC transporter ATP-binding protein"/>
    <property type="match status" value="1"/>
</dbReference>
<gene>
    <name evidence="12" type="ORF">ADU59_14795</name>
</gene>
<dbReference type="EMBL" id="LGLV01000008">
    <property type="protein sequence ID" value="OBZ95047.1"/>
    <property type="molecule type" value="Genomic_DNA"/>
</dbReference>
<evidence type="ECO:0000256" key="9">
    <source>
        <dbReference type="ARBA" id="ARBA00023065"/>
    </source>
</evidence>
<dbReference type="AlphaFoldDB" id="A0A1C7P1E8"/>
<keyword evidence="8" id="KW-0408">Iron</keyword>
<dbReference type="RefSeq" id="WP_068954873.1">
    <property type="nucleotide sequence ID" value="NZ_LGLV01000008.1"/>
</dbReference>
<accession>A0A1C7P1E8</accession>
<keyword evidence="6" id="KW-0547">Nucleotide-binding</keyword>
<dbReference type="GO" id="GO:0005886">
    <property type="term" value="C:plasma membrane"/>
    <property type="evidence" value="ECO:0007669"/>
    <property type="project" value="UniProtKB-SubCell"/>
</dbReference>
<feature type="domain" description="ABC transporter" evidence="11">
    <location>
        <begin position="2"/>
        <end position="236"/>
    </location>
</feature>